<dbReference type="EMBL" id="HBNS01046132">
    <property type="protein sequence ID" value="CAE4646455.1"/>
    <property type="molecule type" value="Transcribed_RNA"/>
</dbReference>
<protein>
    <submittedName>
        <fullName evidence="9">Uncharacterized protein</fullName>
    </submittedName>
</protein>
<dbReference type="EMBL" id="HBNS01046133">
    <property type="protein sequence ID" value="CAE4646457.1"/>
    <property type="molecule type" value="Transcribed_RNA"/>
</dbReference>
<evidence type="ECO:0000313" key="7">
    <source>
        <dbReference type="EMBL" id="CAE4646457.1"/>
    </source>
</evidence>
<evidence type="ECO:0000313" key="4">
    <source>
        <dbReference type="EMBL" id="CAE4646448.1"/>
    </source>
</evidence>
<dbReference type="AlphaFoldDB" id="A0A6V2MDE4"/>
<evidence type="ECO:0000313" key="5">
    <source>
        <dbReference type="EMBL" id="CAE4646452.1"/>
    </source>
</evidence>
<proteinExistence type="predicted"/>
<keyword evidence="2" id="KW-0812">Transmembrane</keyword>
<dbReference type="EMBL" id="HBNS01046139">
    <property type="protein sequence ID" value="CAE4646466.1"/>
    <property type="molecule type" value="Transcribed_RNA"/>
</dbReference>
<feature type="region of interest" description="Disordered" evidence="1">
    <location>
        <begin position="1"/>
        <end position="68"/>
    </location>
</feature>
<evidence type="ECO:0000256" key="2">
    <source>
        <dbReference type="SAM" id="Phobius"/>
    </source>
</evidence>
<dbReference type="EMBL" id="HBNS01046125">
    <property type="protein sequence ID" value="CAE4646446.1"/>
    <property type="molecule type" value="Transcribed_RNA"/>
</dbReference>
<organism evidence="9">
    <name type="scientific">Ditylum brightwellii</name>
    <dbReference type="NCBI Taxonomy" id="49249"/>
    <lineage>
        <taxon>Eukaryota</taxon>
        <taxon>Sar</taxon>
        <taxon>Stramenopiles</taxon>
        <taxon>Ochrophyta</taxon>
        <taxon>Bacillariophyta</taxon>
        <taxon>Mediophyceae</taxon>
        <taxon>Lithodesmiophycidae</taxon>
        <taxon>Lithodesmiales</taxon>
        <taxon>Lithodesmiaceae</taxon>
        <taxon>Ditylum</taxon>
    </lineage>
</organism>
<evidence type="ECO:0000313" key="9">
    <source>
        <dbReference type="EMBL" id="CAE4646468.1"/>
    </source>
</evidence>
<dbReference type="EMBL" id="HBNS01046126">
    <property type="protein sequence ID" value="CAE4646448.1"/>
    <property type="molecule type" value="Transcribed_RNA"/>
</dbReference>
<evidence type="ECO:0000313" key="8">
    <source>
        <dbReference type="EMBL" id="CAE4646466.1"/>
    </source>
</evidence>
<evidence type="ECO:0000256" key="1">
    <source>
        <dbReference type="SAM" id="MobiDB-lite"/>
    </source>
</evidence>
<gene>
    <name evidence="3" type="ORF">DBRI00130_LOCUS35656</name>
    <name evidence="4" type="ORF">DBRI00130_LOCUS35657</name>
    <name evidence="5" type="ORF">DBRI00130_LOCUS35659</name>
    <name evidence="6" type="ORF">DBRI00130_LOCUS35661</name>
    <name evidence="7" type="ORF">DBRI00130_LOCUS35662</name>
    <name evidence="8" type="ORF">DBRI00130_LOCUS35667</name>
    <name evidence="9" type="ORF">DBRI00130_LOCUS35668</name>
</gene>
<feature type="transmembrane region" description="Helical" evidence="2">
    <location>
        <begin position="109"/>
        <end position="131"/>
    </location>
</feature>
<sequence length="136" mass="14783">MPKGNGIYSNDRDVGAPKDGSILAAEETRENSRSVPGAFHIPGPRQEAGPQAGLRFAPAEGGQSREQRNFDNEADIVVEGATVHHDDVVHAMIRDENCAAYIYGRKFNLFILILPCLAVIGACIAIPFVILDRARR</sequence>
<dbReference type="EMBL" id="HBNS01046140">
    <property type="protein sequence ID" value="CAE4646468.1"/>
    <property type="molecule type" value="Transcribed_RNA"/>
</dbReference>
<accession>A0A6V2MDE4</accession>
<reference evidence="9" key="1">
    <citation type="submission" date="2021-01" db="EMBL/GenBank/DDBJ databases">
        <authorList>
            <person name="Corre E."/>
            <person name="Pelletier E."/>
            <person name="Niang G."/>
            <person name="Scheremetjew M."/>
            <person name="Finn R."/>
            <person name="Kale V."/>
            <person name="Holt S."/>
            <person name="Cochrane G."/>
            <person name="Meng A."/>
            <person name="Brown T."/>
            <person name="Cohen L."/>
        </authorList>
    </citation>
    <scope>NUCLEOTIDE SEQUENCE</scope>
    <source>
        <strain evidence="9">GSO104</strain>
    </source>
</reference>
<keyword evidence="2" id="KW-0472">Membrane</keyword>
<evidence type="ECO:0000313" key="6">
    <source>
        <dbReference type="EMBL" id="CAE4646455.1"/>
    </source>
</evidence>
<keyword evidence="2" id="KW-1133">Transmembrane helix</keyword>
<evidence type="ECO:0000313" key="3">
    <source>
        <dbReference type="EMBL" id="CAE4646446.1"/>
    </source>
</evidence>
<dbReference type="EMBL" id="HBNS01046129">
    <property type="protein sequence ID" value="CAE4646452.1"/>
    <property type="molecule type" value="Transcribed_RNA"/>
</dbReference>
<name>A0A6V2MDE4_9STRA</name>